<feature type="region of interest" description="Disordered" evidence="4">
    <location>
        <begin position="807"/>
        <end position="826"/>
    </location>
</feature>
<comment type="caution">
    <text evidence="7">The sequence shown here is derived from an EMBL/GenBank/DDBJ whole genome shotgun (WGS) entry which is preliminary data.</text>
</comment>
<name>A0A4V4NG82_9ASCO</name>
<feature type="region of interest" description="Disordered" evidence="4">
    <location>
        <begin position="231"/>
        <end position="254"/>
    </location>
</feature>
<feature type="DNA-binding region" description="Fork-head" evidence="3">
    <location>
        <begin position="512"/>
        <end position="600"/>
    </location>
</feature>
<gene>
    <name evidence="7" type="ORF">CANINC_000371</name>
</gene>
<feature type="region of interest" description="Disordered" evidence="4">
    <location>
        <begin position="960"/>
        <end position="1028"/>
    </location>
</feature>
<dbReference type="InterPro" id="IPR030456">
    <property type="entry name" value="TF_fork_head_CS_2"/>
</dbReference>
<keyword evidence="2 3" id="KW-0539">Nucleus</keyword>
<dbReference type="SMART" id="SM00339">
    <property type="entry name" value="FH"/>
    <property type="match status" value="1"/>
</dbReference>
<feature type="region of interest" description="Disordered" evidence="4">
    <location>
        <begin position="643"/>
        <end position="718"/>
    </location>
</feature>
<feature type="compositionally biased region" description="Low complexity" evidence="4">
    <location>
        <begin position="643"/>
        <end position="657"/>
    </location>
</feature>
<feature type="compositionally biased region" description="Acidic residues" evidence="4">
    <location>
        <begin position="980"/>
        <end position="993"/>
    </location>
</feature>
<feature type="domain" description="Fork-head" evidence="6">
    <location>
        <begin position="512"/>
        <end position="600"/>
    </location>
</feature>
<dbReference type="InterPro" id="IPR045178">
    <property type="entry name" value="Fhl1/FHA1"/>
</dbReference>
<evidence type="ECO:0000313" key="8">
    <source>
        <dbReference type="Proteomes" id="UP000307173"/>
    </source>
</evidence>
<dbReference type="GO" id="GO:0060962">
    <property type="term" value="P:regulation of ribosomal protein gene transcription by RNA polymerase II"/>
    <property type="evidence" value="ECO:0007669"/>
    <property type="project" value="InterPro"/>
</dbReference>
<evidence type="ECO:0000256" key="1">
    <source>
        <dbReference type="ARBA" id="ARBA00023125"/>
    </source>
</evidence>
<dbReference type="SUPFAM" id="SSF46785">
    <property type="entry name" value="Winged helix' DNA-binding domain"/>
    <property type="match status" value="1"/>
</dbReference>
<dbReference type="InterPro" id="IPR008984">
    <property type="entry name" value="SMAD_FHA_dom_sf"/>
</dbReference>
<dbReference type="PROSITE" id="PS50006">
    <property type="entry name" value="FHA_DOMAIN"/>
    <property type="match status" value="1"/>
</dbReference>
<feature type="compositionally biased region" description="Low complexity" evidence="4">
    <location>
        <begin position="877"/>
        <end position="902"/>
    </location>
</feature>
<dbReference type="PANTHER" id="PTHR21712:SF29">
    <property type="entry name" value="PRE-RRNA-PROCESSING PROTEIN FHL1"/>
    <property type="match status" value="1"/>
</dbReference>
<dbReference type="InterPro" id="IPR036388">
    <property type="entry name" value="WH-like_DNA-bd_sf"/>
</dbReference>
<dbReference type="OrthoDB" id="5954824at2759"/>
<dbReference type="SMART" id="SM00240">
    <property type="entry name" value="FHA"/>
    <property type="match status" value="1"/>
</dbReference>
<feature type="region of interest" description="Disordered" evidence="4">
    <location>
        <begin position="458"/>
        <end position="498"/>
    </location>
</feature>
<dbReference type="CDD" id="cd22701">
    <property type="entry name" value="FHA_FKH1-like"/>
    <property type="match status" value="1"/>
</dbReference>
<evidence type="ECO:0000313" key="7">
    <source>
        <dbReference type="EMBL" id="TID31010.1"/>
    </source>
</evidence>
<dbReference type="InterPro" id="IPR036390">
    <property type="entry name" value="WH_DNA-bd_sf"/>
</dbReference>
<dbReference type="Proteomes" id="UP000307173">
    <property type="component" value="Unassembled WGS sequence"/>
</dbReference>
<dbReference type="PROSITE" id="PS00658">
    <property type="entry name" value="FORK_HEAD_2"/>
    <property type="match status" value="1"/>
</dbReference>
<keyword evidence="1 3" id="KW-0238">DNA-binding</keyword>
<evidence type="ECO:0008006" key="9">
    <source>
        <dbReference type="Google" id="ProtNLM"/>
    </source>
</evidence>
<dbReference type="Gene3D" id="2.60.200.20">
    <property type="match status" value="1"/>
</dbReference>
<evidence type="ECO:0000259" key="5">
    <source>
        <dbReference type="PROSITE" id="PS50006"/>
    </source>
</evidence>
<reference evidence="7 8" key="1">
    <citation type="journal article" date="2019" name="Front. Genet.">
        <title>Whole-Genome Sequencing of the Opportunistic Yeast Pathogen Candida inconspicua Uncovers Its Hybrid Origin.</title>
        <authorList>
            <person name="Mixao V."/>
            <person name="Hansen A.P."/>
            <person name="Saus E."/>
            <person name="Boekhout T."/>
            <person name="Lass-Florl C."/>
            <person name="Gabaldon T."/>
        </authorList>
    </citation>
    <scope>NUCLEOTIDE SEQUENCE [LARGE SCALE GENOMIC DNA]</scope>
    <source>
        <strain evidence="7 8">CBS 180</strain>
    </source>
</reference>
<feature type="compositionally biased region" description="Basic and acidic residues" evidence="4">
    <location>
        <begin position="994"/>
        <end position="1007"/>
    </location>
</feature>
<dbReference type="InterPro" id="IPR000253">
    <property type="entry name" value="FHA_dom"/>
</dbReference>
<feature type="region of interest" description="Disordered" evidence="4">
    <location>
        <begin position="72"/>
        <end position="138"/>
    </location>
</feature>
<feature type="compositionally biased region" description="Polar residues" evidence="4">
    <location>
        <begin position="658"/>
        <end position="679"/>
    </location>
</feature>
<feature type="compositionally biased region" description="Acidic residues" evidence="4">
    <location>
        <begin position="1008"/>
        <end position="1018"/>
    </location>
</feature>
<organism evidence="7 8">
    <name type="scientific">Pichia inconspicua</name>
    <dbReference type="NCBI Taxonomy" id="52247"/>
    <lineage>
        <taxon>Eukaryota</taxon>
        <taxon>Fungi</taxon>
        <taxon>Dikarya</taxon>
        <taxon>Ascomycota</taxon>
        <taxon>Saccharomycotina</taxon>
        <taxon>Pichiomycetes</taxon>
        <taxon>Pichiales</taxon>
        <taxon>Pichiaceae</taxon>
        <taxon>Pichia</taxon>
    </lineage>
</organism>
<dbReference type="PROSITE" id="PS50039">
    <property type="entry name" value="FORK_HEAD_3"/>
    <property type="match status" value="1"/>
</dbReference>
<feature type="compositionally biased region" description="Basic and acidic residues" evidence="4">
    <location>
        <begin position="458"/>
        <end position="471"/>
    </location>
</feature>
<proteinExistence type="predicted"/>
<accession>A0A4V4NG82</accession>
<feature type="compositionally biased region" description="Low complexity" evidence="4">
    <location>
        <begin position="817"/>
        <end position="826"/>
    </location>
</feature>
<dbReference type="PANTHER" id="PTHR21712">
    <property type="entry name" value="PRE-RRNA-PROCESSING PROTEIN FHL1"/>
    <property type="match status" value="1"/>
</dbReference>
<feature type="compositionally biased region" description="Basic and acidic residues" evidence="4">
    <location>
        <begin position="93"/>
        <end position="109"/>
    </location>
</feature>
<feature type="region of interest" description="Disordered" evidence="4">
    <location>
        <begin position="1"/>
        <end position="24"/>
    </location>
</feature>
<dbReference type="GO" id="GO:0003700">
    <property type="term" value="F:DNA-binding transcription factor activity"/>
    <property type="evidence" value="ECO:0007669"/>
    <property type="project" value="InterPro"/>
</dbReference>
<dbReference type="Pfam" id="PF00250">
    <property type="entry name" value="Forkhead"/>
    <property type="match status" value="1"/>
</dbReference>
<evidence type="ECO:0000256" key="3">
    <source>
        <dbReference type="PROSITE-ProRule" id="PRU00089"/>
    </source>
</evidence>
<feature type="compositionally biased region" description="Polar residues" evidence="4">
    <location>
        <begin position="1"/>
        <end position="11"/>
    </location>
</feature>
<dbReference type="PRINTS" id="PR00053">
    <property type="entry name" value="FORKHEAD"/>
</dbReference>
<dbReference type="InterPro" id="IPR001766">
    <property type="entry name" value="Fork_head_dom"/>
</dbReference>
<evidence type="ECO:0000259" key="6">
    <source>
        <dbReference type="PROSITE" id="PS50039"/>
    </source>
</evidence>
<dbReference type="CDD" id="cd00059">
    <property type="entry name" value="FH_FOX"/>
    <property type="match status" value="1"/>
</dbReference>
<dbReference type="AlphaFoldDB" id="A0A4V4NG82"/>
<dbReference type="Pfam" id="PF00498">
    <property type="entry name" value="FHA"/>
    <property type="match status" value="1"/>
</dbReference>
<feature type="compositionally biased region" description="Polar residues" evidence="4">
    <location>
        <begin position="81"/>
        <end position="92"/>
    </location>
</feature>
<comment type="subcellular location">
    <subcellularLocation>
        <location evidence="3">Nucleus</location>
    </subcellularLocation>
</comment>
<dbReference type="Gene3D" id="1.10.10.10">
    <property type="entry name" value="Winged helix-like DNA-binding domain superfamily/Winged helix DNA-binding domain"/>
    <property type="match status" value="1"/>
</dbReference>
<evidence type="ECO:0000256" key="4">
    <source>
        <dbReference type="SAM" id="MobiDB-lite"/>
    </source>
</evidence>
<dbReference type="SUPFAM" id="SSF49879">
    <property type="entry name" value="SMAD/FHA domain"/>
    <property type="match status" value="1"/>
</dbReference>
<protein>
    <recommendedName>
        <fullName evidence="9">Pre-rRNA-processing protein FHL1</fullName>
    </recommendedName>
</protein>
<dbReference type="EMBL" id="SELW01000055">
    <property type="protein sequence ID" value="TID31010.1"/>
    <property type="molecule type" value="Genomic_DNA"/>
</dbReference>
<feature type="compositionally biased region" description="Basic residues" evidence="4">
    <location>
        <begin position="488"/>
        <end position="498"/>
    </location>
</feature>
<dbReference type="STRING" id="52247.A0A4V4NG82"/>
<feature type="domain" description="FHA" evidence="5">
    <location>
        <begin position="285"/>
        <end position="343"/>
    </location>
</feature>
<dbReference type="GO" id="GO:0043565">
    <property type="term" value="F:sequence-specific DNA binding"/>
    <property type="evidence" value="ECO:0007669"/>
    <property type="project" value="InterPro"/>
</dbReference>
<sequence>MSLSDNTSTAKHLNKRQPDYEEFQTAPFIADEVQPKIESSISQSFEQTQPVDKVTTVSIVKFNSVQTKLQLPSIDTEDRNGSVSPVEQTTTSPEEKIEETNTGELEKTSKHNIQSHSEQKNLGDNENTFPPPVQPPKEEEVEPVIPATFETAPIINTNENSKVEPEKIQIQSSQKQLEQLSEKNIEQVDKSKQIPDEMTKIKEEETETVHLHESPQDLHIKKSSFGENMVKSTTNTKNENNAKTEDNNSVSKLETGMTAPEEQKIQAYAMLDFESFTFYIQTMQILLGRMVEGDSSTEALDIHLGNQKAISRRHAKIFYNFGNQRFELSILGRNGAFVEGNFVEKGVTVPLQDGTKIQIGETEFAFILPKKNDDEQQQQVQNALNSGDVVVEAKKSAKNKDIHLENIDKLVANFDDIKKDLEIEKILLPPTPSGVGLIDEDHAKRELEIEEEIGRVLAREHGEQVMQDDKKSKKKSSSKVKSESDKTKPKRQPKAKKKVYTLEEIPEEYRNKPNLPYSVLITDCLRKRGTERGMSLSEIYKGIQELYPYYFYCPDGWQSSVRHNLSLNKSFKKISKEGKGWLWGVNEEVIAEKDRARQKQLENAKAKGKLSAKTIPRSMISHGEVPRPPNPNIPIQISNYTVPQQHKQTQQQLQHTQPFSRGQASKQQPILSVQPQKPITNAKNITTTTTTTTTTAGVNTNSTSNAIKPVATSSKPDMNATTKRALAYLQKELIALTKARKMYDRETSTEILTKALAMTISQVDQAAKNFAIKGFPLATLIDKNPGHVTKILTAALNAATSQVCKRKGLTPHLPPKTTASTTTTTVAAKATTTTSTSTGMTNSASASSTVANVRAAPVEAKFVASPQQQQLAAEQRSGPSVQGSGSVSVAGSGSVSGSTITPTPTPFVPKPIAKSGPVTSSVGKPSLGKGPVMYQFKENNGEGIVKPVFGVSNKNSGIVKPQFYAKGRQPVKNDDKKDDGDGDGDGSESEGDGEIDKMLADLEKDVESSDGEDEEGEEGNERKKQRVI</sequence>
<feature type="compositionally biased region" description="Low complexity" evidence="4">
    <location>
        <begin position="680"/>
        <end position="706"/>
    </location>
</feature>
<evidence type="ECO:0000256" key="2">
    <source>
        <dbReference type="ARBA" id="ARBA00023242"/>
    </source>
</evidence>
<dbReference type="GO" id="GO:0005634">
    <property type="term" value="C:nucleus"/>
    <property type="evidence" value="ECO:0007669"/>
    <property type="project" value="UniProtKB-SubCell"/>
</dbReference>
<feature type="region of interest" description="Disordered" evidence="4">
    <location>
        <begin position="867"/>
        <end position="927"/>
    </location>
</feature>
<keyword evidence="8" id="KW-1185">Reference proteome</keyword>